<evidence type="ECO:0000256" key="1">
    <source>
        <dbReference type="SAM" id="MobiDB-lite"/>
    </source>
</evidence>
<evidence type="ECO:0000313" key="3">
    <source>
        <dbReference type="Proteomes" id="UP000598820"/>
    </source>
</evidence>
<feature type="region of interest" description="Disordered" evidence="1">
    <location>
        <begin position="98"/>
        <end position="120"/>
    </location>
</feature>
<dbReference type="EMBL" id="JACWZY010000013">
    <property type="protein sequence ID" value="MBD2702182.1"/>
    <property type="molecule type" value="Genomic_DNA"/>
</dbReference>
<reference evidence="2" key="1">
    <citation type="submission" date="2020-09" db="EMBL/GenBank/DDBJ databases">
        <authorList>
            <person name="Kim M.K."/>
        </authorList>
    </citation>
    <scope>NUCLEOTIDE SEQUENCE</scope>
    <source>
        <strain evidence="2">BT702</strain>
    </source>
</reference>
<accession>A0A926Y1E6</accession>
<protein>
    <submittedName>
        <fullName evidence="2">Uncharacterized protein</fullName>
    </submittedName>
</protein>
<dbReference type="Proteomes" id="UP000598820">
    <property type="component" value="Unassembled WGS sequence"/>
</dbReference>
<sequence length="120" mass="13948">MSNANQVLYFVSQSYRQIQISVDKGLEPYTYGDFARQFNNLLVSSDNETYARELTLFLVDETIRYRKTVDYLRQEMAFEAQASAERDRAKVALAELKKSENSGSDDQLDLYNRRLSRKVA</sequence>
<comment type="caution">
    <text evidence="2">The sequence shown here is derived from an EMBL/GenBank/DDBJ whole genome shotgun (WGS) entry which is preliminary data.</text>
</comment>
<organism evidence="2 3">
    <name type="scientific">Spirosoma profusum</name>
    <dbReference type="NCBI Taxonomy" id="2771354"/>
    <lineage>
        <taxon>Bacteria</taxon>
        <taxon>Pseudomonadati</taxon>
        <taxon>Bacteroidota</taxon>
        <taxon>Cytophagia</taxon>
        <taxon>Cytophagales</taxon>
        <taxon>Cytophagaceae</taxon>
        <taxon>Spirosoma</taxon>
    </lineage>
</organism>
<dbReference type="AlphaFoldDB" id="A0A926Y1E6"/>
<gene>
    <name evidence="2" type="ORF">IC229_16135</name>
</gene>
<proteinExistence type="predicted"/>
<keyword evidence="3" id="KW-1185">Reference proteome</keyword>
<name>A0A926Y1E6_9BACT</name>
<evidence type="ECO:0000313" key="2">
    <source>
        <dbReference type="EMBL" id="MBD2702182.1"/>
    </source>
</evidence>